<sequence>MTGEPASGMRHSVRIDSKLLNHSGISGGELRLYALILKWDRGNGCFAGEDRLARDLGKSVRTVQRYLRNLKSLGLVKIQQRGRGSTAVLRCL</sequence>
<dbReference type="Gene3D" id="1.10.10.10">
    <property type="entry name" value="Winged helix-like DNA-binding domain superfamily/Winged helix DNA-binding domain"/>
    <property type="match status" value="1"/>
</dbReference>
<protein>
    <recommendedName>
        <fullName evidence="3">Helix-turn-helix type 11 domain-containing protein</fullName>
    </recommendedName>
</protein>
<evidence type="ECO:0000313" key="2">
    <source>
        <dbReference type="Proteomes" id="UP000178606"/>
    </source>
</evidence>
<dbReference type="Pfam" id="PF13730">
    <property type="entry name" value="HTH_36"/>
    <property type="match status" value="1"/>
</dbReference>
<name>A0A1F6CMF8_HANXR</name>
<dbReference type="SUPFAM" id="SSF46785">
    <property type="entry name" value="Winged helix' DNA-binding domain"/>
    <property type="match status" value="1"/>
</dbReference>
<dbReference type="Proteomes" id="UP000178606">
    <property type="component" value="Unassembled WGS sequence"/>
</dbReference>
<gene>
    <name evidence="1" type="ORF">A3F84_11995</name>
</gene>
<organism evidence="1 2">
    <name type="scientific">Handelsmanbacteria sp. (strain RIFCSPLOWO2_12_FULL_64_10)</name>
    <dbReference type="NCBI Taxonomy" id="1817868"/>
    <lineage>
        <taxon>Bacteria</taxon>
        <taxon>Candidatus Handelsmaniibacteriota</taxon>
    </lineage>
</organism>
<dbReference type="EMBL" id="MFKF01000212">
    <property type="protein sequence ID" value="OGG50171.1"/>
    <property type="molecule type" value="Genomic_DNA"/>
</dbReference>
<comment type="caution">
    <text evidence="1">The sequence shown here is derived from an EMBL/GenBank/DDBJ whole genome shotgun (WGS) entry which is preliminary data.</text>
</comment>
<reference evidence="1 2" key="1">
    <citation type="journal article" date="2016" name="Nat. Commun.">
        <title>Thousands of microbial genomes shed light on interconnected biogeochemical processes in an aquifer system.</title>
        <authorList>
            <person name="Anantharaman K."/>
            <person name="Brown C.T."/>
            <person name="Hug L.A."/>
            <person name="Sharon I."/>
            <person name="Castelle C.J."/>
            <person name="Probst A.J."/>
            <person name="Thomas B.C."/>
            <person name="Singh A."/>
            <person name="Wilkins M.J."/>
            <person name="Karaoz U."/>
            <person name="Brodie E.L."/>
            <person name="Williams K.H."/>
            <person name="Hubbard S.S."/>
            <person name="Banfield J.F."/>
        </authorList>
    </citation>
    <scope>NUCLEOTIDE SEQUENCE [LARGE SCALE GENOMIC DNA]</scope>
    <source>
        <strain evidence="2">RIFCSPLOWO2_12_FULL_64_10</strain>
    </source>
</reference>
<evidence type="ECO:0008006" key="3">
    <source>
        <dbReference type="Google" id="ProtNLM"/>
    </source>
</evidence>
<dbReference type="InterPro" id="IPR036388">
    <property type="entry name" value="WH-like_DNA-bd_sf"/>
</dbReference>
<proteinExistence type="predicted"/>
<dbReference type="InterPro" id="IPR036390">
    <property type="entry name" value="WH_DNA-bd_sf"/>
</dbReference>
<evidence type="ECO:0000313" key="1">
    <source>
        <dbReference type="EMBL" id="OGG50171.1"/>
    </source>
</evidence>
<accession>A0A1F6CMF8</accession>
<dbReference type="AlphaFoldDB" id="A0A1F6CMF8"/>